<keyword evidence="7" id="KW-0544">Nucleosome core</keyword>
<dbReference type="STRING" id="48709.A0A1D2MTT3"/>
<dbReference type="PRINTS" id="PR00622">
    <property type="entry name" value="HISTONEH3"/>
</dbReference>
<dbReference type="Gene3D" id="1.10.20.10">
    <property type="entry name" value="Histone, subunit A"/>
    <property type="match status" value="1"/>
</dbReference>
<comment type="subcellular location">
    <subcellularLocation>
        <location evidence="2">Chromosome</location>
    </subcellularLocation>
    <subcellularLocation>
        <location evidence="1">Nucleus</location>
    </subcellularLocation>
</comment>
<dbReference type="InterPro" id="IPR007125">
    <property type="entry name" value="H2A/H2B/H3"/>
</dbReference>
<dbReference type="InterPro" id="IPR009072">
    <property type="entry name" value="Histone-fold"/>
</dbReference>
<evidence type="ECO:0000256" key="6">
    <source>
        <dbReference type="ARBA" id="ARBA00023242"/>
    </source>
</evidence>
<evidence type="ECO:0000313" key="9">
    <source>
        <dbReference type="EMBL" id="ODM96416.1"/>
    </source>
</evidence>
<gene>
    <name evidence="9" type="ORF">Ocin01_10267</name>
</gene>
<keyword evidence="4" id="KW-0158">Chromosome</keyword>
<dbReference type="EMBL" id="LJIJ01000541">
    <property type="protein sequence ID" value="ODM96416.1"/>
    <property type="molecule type" value="Genomic_DNA"/>
</dbReference>
<evidence type="ECO:0000256" key="3">
    <source>
        <dbReference type="ARBA" id="ARBA00010343"/>
    </source>
</evidence>
<comment type="similarity">
    <text evidence="3">Belongs to the histone H3 family.</text>
</comment>
<feature type="domain" description="Core Histone H2A/H2B/H3" evidence="8">
    <location>
        <begin position="46"/>
        <end position="131"/>
    </location>
</feature>
<dbReference type="FunFam" id="1.10.20.10:FF:000085">
    <property type="entry name" value="Histone H3.2"/>
    <property type="match status" value="1"/>
</dbReference>
<organism evidence="9 10">
    <name type="scientific">Orchesella cincta</name>
    <name type="common">Springtail</name>
    <name type="synonym">Podura cincta</name>
    <dbReference type="NCBI Taxonomy" id="48709"/>
    <lineage>
        <taxon>Eukaryota</taxon>
        <taxon>Metazoa</taxon>
        <taxon>Ecdysozoa</taxon>
        <taxon>Arthropoda</taxon>
        <taxon>Hexapoda</taxon>
        <taxon>Collembola</taxon>
        <taxon>Entomobryomorpha</taxon>
        <taxon>Entomobryoidea</taxon>
        <taxon>Orchesellidae</taxon>
        <taxon>Orchesellinae</taxon>
        <taxon>Orchesella</taxon>
    </lineage>
</organism>
<dbReference type="PANTHER" id="PTHR11426">
    <property type="entry name" value="HISTONE H3"/>
    <property type="match status" value="1"/>
</dbReference>
<reference evidence="9 10" key="1">
    <citation type="journal article" date="2016" name="Genome Biol. Evol.">
        <title>Gene Family Evolution Reflects Adaptation to Soil Environmental Stressors in the Genome of the Collembolan Orchesella cincta.</title>
        <authorList>
            <person name="Faddeeva-Vakhrusheva A."/>
            <person name="Derks M.F."/>
            <person name="Anvar S.Y."/>
            <person name="Agamennone V."/>
            <person name="Suring W."/>
            <person name="Smit S."/>
            <person name="van Straalen N.M."/>
            <person name="Roelofs D."/>
        </authorList>
    </citation>
    <scope>NUCLEOTIDE SEQUENCE [LARGE SCALE GENOMIC DNA]</scope>
    <source>
        <tissue evidence="9">Mixed pool</tissue>
    </source>
</reference>
<keyword evidence="6" id="KW-0539">Nucleus</keyword>
<dbReference type="SMART" id="SM00428">
    <property type="entry name" value="H3"/>
    <property type="match status" value="1"/>
</dbReference>
<dbReference type="GO" id="GO:0030527">
    <property type="term" value="F:structural constituent of chromatin"/>
    <property type="evidence" value="ECO:0007669"/>
    <property type="project" value="InterPro"/>
</dbReference>
<evidence type="ECO:0000256" key="1">
    <source>
        <dbReference type="ARBA" id="ARBA00004123"/>
    </source>
</evidence>
<comment type="caution">
    <text evidence="9">The sequence shown here is derived from an EMBL/GenBank/DDBJ whole genome shotgun (WGS) entry which is preliminary data.</text>
</comment>
<dbReference type="GO" id="GO:0000786">
    <property type="term" value="C:nucleosome"/>
    <property type="evidence" value="ECO:0007669"/>
    <property type="project" value="UniProtKB-KW"/>
</dbReference>
<dbReference type="GO" id="GO:0003677">
    <property type="term" value="F:DNA binding"/>
    <property type="evidence" value="ECO:0007669"/>
    <property type="project" value="UniProtKB-KW"/>
</dbReference>
<dbReference type="Pfam" id="PF00125">
    <property type="entry name" value="Histone"/>
    <property type="match status" value="1"/>
</dbReference>
<dbReference type="GO" id="GO:0005634">
    <property type="term" value="C:nucleus"/>
    <property type="evidence" value="ECO:0007669"/>
    <property type="project" value="UniProtKB-SubCell"/>
</dbReference>
<evidence type="ECO:0000313" key="10">
    <source>
        <dbReference type="Proteomes" id="UP000094527"/>
    </source>
</evidence>
<dbReference type="CDD" id="cd22911">
    <property type="entry name" value="HFD_H3"/>
    <property type="match status" value="1"/>
</dbReference>
<dbReference type="SUPFAM" id="SSF47113">
    <property type="entry name" value="Histone-fold"/>
    <property type="match status" value="1"/>
</dbReference>
<evidence type="ECO:0000256" key="5">
    <source>
        <dbReference type="ARBA" id="ARBA00023125"/>
    </source>
</evidence>
<keyword evidence="5" id="KW-0238">DNA-binding</keyword>
<name>A0A1D2MTT3_ORCCI</name>
<dbReference type="GO" id="GO:0046982">
    <property type="term" value="F:protein heterodimerization activity"/>
    <property type="evidence" value="ECO:0007669"/>
    <property type="project" value="InterPro"/>
</dbReference>
<accession>A0A1D2MTT3</accession>
<protein>
    <submittedName>
        <fullName evidence="9">Histone H3.3</fullName>
    </submittedName>
</protein>
<evidence type="ECO:0000256" key="7">
    <source>
        <dbReference type="ARBA" id="ARBA00023269"/>
    </source>
</evidence>
<dbReference type="InterPro" id="IPR000164">
    <property type="entry name" value="Histone_H3/CENP-A"/>
</dbReference>
<proteinExistence type="inferred from homology"/>
<sequence>MARTRQTARKSTGGRKNVNLAAKKILASKTGRSYQPTRYRVIKANPGTVALREIRRYQKSTELLIPKLPTVKEVLQGLGRSDFRFRCLAIGALQEAAEAYLVGLFEDTNLCAIHTKRVTIMKKDLDLARRIRGNYV</sequence>
<evidence type="ECO:0000259" key="8">
    <source>
        <dbReference type="Pfam" id="PF00125"/>
    </source>
</evidence>
<evidence type="ECO:0000256" key="4">
    <source>
        <dbReference type="ARBA" id="ARBA00022454"/>
    </source>
</evidence>
<dbReference type="OrthoDB" id="10256681at2759"/>
<evidence type="ECO:0000256" key="2">
    <source>
        <dbReference type="ARBA" id="ARBA00004286"/>
    </source>
</evidence>
<dbReference type="OMA" id="QPTRYRV"/>
<dbReference type="Proteomes" id="UP000094527">
    <property type="component" value="Unassembled WGS sequence"/>
</dbReference>
<dbReference type="AlphaFoldDB" id="A0A1D2MTT3"/>
<keyword evidence="10" id="KW-1185">Reference proteome</keyword>